<dbReference type="Pfam" id="PF00834">
    <property type="entry name" value="Ribul_P_3_epim"/>
    <property type="match status" value="1"/>
</dbReference>
<dbReference type="GO" id="GO:0006098">
    <property type="term" value="P:pentose-phosphate shunt"/>
    <property type="evidence" value="ECO:0007669"/>
    <property type="project" value="UniProtKB-UniRule"/>
</dbReference>
<comment type="caution">
    <text evidence="15">The sequence shown here is derived from an EMBL/GenBank/DDBJ whole genome shotgun (WGS) entry which is preliminary data.</text>
</comment>
<dbReference type="RefSeq" id="WP_146507304.1">
    <property type="nucleotide sequence ID" value="NZ_SIHI01000001.1"/>
</dbReference>
<comment type="catalytic activity">
    <reaction evidence="1 10 11">
        <text>D-ribulose 5-phosphate = D-xylulose 5-phosphate</text>
        <dbReference type="Rhea" id="RHEA:13677"/>
        <dbReference type="ChEBI" id="CHEBI:57737"/>
        <dbReference type="ChEBI" id="CHEBI:58121"/>
        <dbReference type="EC" id="5.1.3.1"/>
    </reaction>
</comment>
<keyword evidence="13" id="KW-0170">Cobalt</keyword>
<dbReference type="Proteomes" id="UP000317243">
    <property type="component" value="Unassembled WGS sequence"/>
</dbReference>
<comment type="function">
    <text evidence="10">Catalyzes the reversible epimerization of D-ribulose 5-phosphate to D-xylulose 5-phosphate.</text>
</comment>
<feature type="binding site" evidence="10 13">
    <location>
        <position position="73"/>
    </location>
    <ligand>
        <name>a divalent metal cation</name>
        <dbReference type="ChEBI" id="CHEBI:60240"/>
    </ligand>
</feature>
<proteinExistence type="inferred from homology"/>
<dbReference type="OrthoDB" id="1645589at2"/>
<dbReference type="InterPro" id="IPR000056">
    <property type="entry name" value="Ribul_P_3_epim-like"/>
</dbReference>
<feature type="binding site" evidence="10 13">
    <location>
        <position position="179"/>
    </location>
    <ligand>
        <name>a divalent metal cation</name>
        <dbReference type="ChEBI" id="CHEBI:60240"/>
    </ligand>
</feature>
<evidence type="ECO:0000256" key="10">
    <source>
        <dbReference type="HAMAP-Rule" id="MF_02227"/>
    </source>
</evidence>
<feature type="active site" description="Proton acceptor" evidence="10 12">
    <location>
        <position position="42"/>
    </location>
</feature>
<feature type="binding site" evidence="10 13">
    <location>
        <position position="40"/>
    </location>
    <ligand>
        <name>a divalent metal cation</name>
        <dbReference type="ChEBI" id="CHEBI:60240"/>
    </ligand>
</feature>
<dbReference type="EC" id="5.1.3.1" evidence="7 10"/>
<dbReference type="FunFam" id="3.20.20.70:FF:000004">
    <property type="entry name" value="Ribulose-phosphate 3-epimerase"/>
    <property type="match status" value="1"/>
</dbReference>
<dbReference type="GO" id="GO:0004750">
    <property type="term" value="F:D-ribulose-phosphate 3-epimerase activity"/>
    <property type="evidence" value="ECO:0007669"/>
    <property type="project" value="UniProtKB-UniRule"/>
</dbReference>
<evidence type="ECO:0000313" key="15">
    <source>
        <dbReference type="EMBL" id="TWT57473.1"/>
    </source>
</evidence>
<dbReference type="NCBIfam" id="TIGR01163">
    <property type="entry name" value="rpe"/>
    <property type="match status" value="1"/>
</dbReference>
<feature type="binding site" evidence="10">
    <location>
        <begin position="179"/>
        <end position="181"/>
    </location>
    <ligand>
        <name>substrate</name>
    </ligand>
</feature>
<keyword evidence="8 10" id="KW-0479">Metal-binding</keyword>
<dbReference type="Gene3D" id="3.20.20.70">
    <property type="entry name" value="Aldolase class I"/>
    <property type="match status" value="1"/>
</dbReference>
<comment type="cofactor">
    <cofactor evidence="10 13">
        <name>a divalent metal cation</name>
        <dbReference type="ChEBI" id="CHEBI:60240"/>
    </cofactor>
    <text evidence="10 13">Binds 1 divalent metal cation per subunit.</text>
</comment>
<evidence type="ECO:0000313" key="16">
    <source>
        <dbReference type="Proteomes" id="UP000317243"/>
    </source>
</evidence>
<comment type="pathway">
    <text evidence="10">Carbohydrate degradation.</text>
</comment>
<feature type="binding site" evidence="10 14">
    <location>
        <position position="73"/>
    </location>
    <ligand>
        <name>substrate</name>
    </ligand>
</feature>
<evidence type="ECO:0000256" key="11">
    <source>
        <dbReference type="PIRNR" id="PIRNR001461"/>
    </source>
</evidence>
<keyword evidence="16" id="KW-1185">Reference proteome</keyword>
<evidence type="ECO:0000256" key="5">
    <source>
        <dbReference type="ARBA" id="ARBA00001954"/>
    </source>
</evidence>
<evidence type="ECO:0000256" key="7">
    <source>
        <dbReference type="ARBA" id="ARBA00013188"/>
    </source>
</evidence>
<feature type="active site" description="Proton donor" evidence="10 12">
    <location>
        <position position="179"/>
    </location>
</feature>
<feature type="binding site" evidence="10 14">
    <location>
        <begin position="201"/>
        <end position="202"/>
    </location>
    <ligand>
        <name>substrate</name>
    </ligand>
</feature>
<evidence type="ECO:0000256" key="9">
    <source>
        <dbReference type="ARBA" id="ARBA00023235"/>
    </source>
</evidence>
<protein>
    <recommendedName>
        <fullName evidence="7 10">Ribulose-phosphate 3-epimerase</fullName>
        <ecNumber evidence="7 10">5.1.3.1</ecNumber>
    </recommendedName>
</protein>
<dbReference type="InterPro" id="IPR013785">
    <property type="entry name" value="Aldolase_TIM"/>
</dbReference>
<evidence type="ECO:0000256" key="4">
    <source>
        <dbReference type="ARBA" id="ARBA00001947"/>
    </source>
</evidence>
<evidence type="ECO:0000256" key="1">
    <source>
        <dbReference type="ARBA" id="ARBA00001782"/>
    </source>
</evidence>
<dbReference type="GO" id="GO:0019323">
    <property type="term" value="P:pentose catabolic process"/>
    <property type="evidence" value="ECO:0007669"/>
    <property type="project" value="UniProtKB-UniRule"/>
</dbReference>
<keyword evidence="9 10" id="KW-0413">Isomerase</keyword>
<dbReference type="HAMAP" id="MF_02227">
    <property type="entry name" value="RPE"/>
    <property type="match status" value="1"/>
</dbReference>
<feature type="binding site" evidence="10 14">
    <location>
        <begin position="149"/>
        <end position="152"/>
    </location>
    <ligand>
        <name>substrate</name>
    </ligand>
</feature>
<comment type="cofactor">
    <cofactor evidence="2">
        <name>Mn(2+)</name>
        <dbReference type="ChEBI" id="CHEBI:29035"/>
    </cofactor>
</comment>
<dbReference type="GO" id="GO:0005737">
    <property type="term" value="C:cytoplasm"/>
    <property type="evidence" value="ECO:0007669"/>
    <property type="project" value="UniProtKB-ARBA"/>
</dbReference>
<comment type="cofactor">
    <cofactor evidence="4">
        <name>Zn(2+)</name>
        <dbReference type="ChEBI" id="CHEBI:29105"/>
    </cofactor>
</comment>
<organism evidence="15 16">
    <name type="scientific">Thalassoglobus neptunius</name>
    <dbReference type="NCBI Taxonomy" id="1938619"/>
    <lineage>
        <taxon>Bacteria</taxon>
        <taxon>Pseudomonadati</taxon>
        <taxon>Planctomycetota</taxon>
        <taxon>Planctomycetia</taxon>
        <taxon>Planctomycetales</taxon>
        <taxon>Planctomycetaceae</taxon>
        <taxon>Thalassoglobus</taxon>
    </lineage>
</organism>
<accession>A0A5C5X5E5</accession>
<dbReference type="AlphaFoldDB" id="A0A5C5X5E5"/>
<dbReference type="GO" id="GO:0046872">
    <property type="term" value="F:metal ion binding"/>
    <property type="evidence" value="ECO:0007669"/>
    <property type="project" value="UniProtKB-UniRule"/>
</dbReference>
<reference evidence="15 16" key="1">
    <citation type="submission" date="2019-02" db="EMBL/GenBank/DDBJ databases">
        <title>Deep-cultivation of Planctomycetes and their phenomic and genomic characterization uncovers novel biology.</title>
        <authorList>
            <person name="Wiegand S."/>
            <person name="Jogler M."/>
            <person name="Boedeker C."/>
            <person name="Pinto D."/>
            <person name="Vollmers J."/>
            <person name="Rivas-Marin E."/>
            <person name="Kohn T."/>
            <person name="Peeters S.H."/>
            <person name="Heuer A."/>
            <person name="Rast P."/>
            <person name="Oberbeckmann S."/>
            <person name="Bunk B."/>
            <person name="Jeske O."/>
            <person name="Meyerdierks A."/>
            <person name="Storesund J.E."/>
            <person name="Kallscheuer N."/>
            <person name="Luecker S."/>
            <person name="Lage O.M."/>
            <person name="Pohl T."/>
            <person name="Merkel B.J."/>
            <person name="Hornburger P."/>
            <person name="Mueller R.-W."/>
            <person name="Bruemmer F."/>
            <person name="Labrenz M."/>
            <person name="Spormann A.M."/>
            <person name="Op Den Camp H."/>
            <person name="Overmann J."/>
            <person name="Amann R."/>
            <person name="Jetten M.S.M."/>
            <person name="Mascher T."/>
            <person name="Medema M.H."/>
            <person name="Devos D.P."/>
            <person name="Kaster A.-K."/>
            <person name="Ovreas L."/>
            <person name="Rohde M."/>
            <person name="Galperin M.Y."/>
            <person name="Jogler C."/>
        </authorList>
    </citation>
    <scope>NUCLEOTIDE SEQUENCE [LARGE SCALE GENOMIC DNA]</scope>
    <source>
        <strain evidence="15 16">KOR42</strain>
    </source>
</reference>
<evidence type="ECO:0000256" key="12">
    <source>
        <dbReference type="PIRSR" id="PIRSR001461-1"/>
    </source>
</evidence>
<feature type="binding site" evidence="10 14">
    <location>
        <position position="15"/>
    </location>
    <ligand>
        <name>substrate</name>
    </ligand>
</feature>
<evidence type="ECO:0000256" key="6">
    <source>
        <dbReference type="ARBA" id="ARBA00009541"/>
    </source>
</evidence>
<comment type="cofactor">
    <cofactor evidence="5">
        <name>Fe(2+)</name>
        <dbReference type="ChEBI" id="CHEBI:29033"/>
    </cofactor>
</comment>
<feature type="binding site" evidence="10 13">
    <location>
        <position position="42"/>
    </location>
    <ligand>
        <name>a divalent metal cation</name>
        <dbReference type="ChEBI" id="CHEBI:60240"/>
    </ligand>
</feature>
<dbReference type="SUPFAM" id="SSF51366">
    <property type="entry name" value="Ribulose-phoshate binding barrel"/>
    <property type="match status" value="1"/>
</dbReference>
<dbReference type="EMBL" id="SIHI01000001">
    <property type="protein sequence ID" value="TWT57473.1"/>
    <property type="molecule type" value="Genomic_DNA"/>
</dbReference>
<comment type="similarity">
    <text evidence="6 10 11">Belongs to the ribulose-phosphate 3-epimerase family.</text>
</comment>
<dbReference type="PIRSF" id="PIRSF001461">
    <property type="entry name" value="RPE"/>
    <property type="match status" value="1"/>
</dbReference>
<sequence length="228" mass="24828">MTRQLNSKFPVVAPSMLKCDFGNMESEIVRLEEAGASLLHLDVMDGHFVPNLSYGPMVIQRVRERTELVLDAHLMISDPEKYLDEYVKAGCDWITVHIEAVPDPREILKRIREAGSLAGISLNPKTPVSAISSLKGLVDIVLVMSVEPGFGGQSFIPESVERVAEVREVFGETAIVSIDGGIGPQTIPLVAPHQVDVYVAGSSIFDQSSYADAIREMTETAQSFSPST</sequence>
<keyword evidence="10 11" id="KW-0119">Carbohydrate metabolism</keyword>
<evidence type="ECO:0000256" key="13">
    <source>
        <dbReference type="PIRSR" id="PIRSR001461-2"/>
    </source>
</evidence>
<dbReference type="PROSITE" id="PS01085">
    <property type="entry name" value="RIBUL_P_3_EPIMER_1"/>
    <property type="match status" value="1"/>
</dbReference>
<keyword evidence="13" id="KW-0464">Manganese</keyword>
<feature type="binding site" evidence="14">
    <location>
        <position position="181"/>
    </location>
    <ligand>
        <name>substrate</name>
    </ligand>
</feature>
<name>A0A5C5X5E5_9PLAN</name>
<keyword evidence="13" id="KW-0862">Zinc</keyword>
<dbReference type="PANTHER" id="PTHR11749">
    <property type="entry name" value="RIBULOSE-5-PHOSPHATE-3-EPIMERASE"/>
    <property type="match status" value="1"/>
</dbReference>
<dbReference type="PROSITE" id="PS01086">
    <property type="entry name" value="RIBUL_P_3_EPIMER_2"/>
    <property type="match status" value="1"/>
</dbReference>
<dbReference type="InterPro" id="IPR011060">
    <property type="entry name" value="RibuloseP-bd_barrel"/>
</dbReference>
<comment type="cofactor">
    <cofactor evidence="3">
        <name>Co(2+)</name>
        <dbReference type="ChEBI" id="CHEBI:48828"/>
    </cofactor>
</comment>
<dbReference type="CDD" id="cd00429">
    <property type="entry name" value="RPE"/>
    <property type="match status" value="1"/>
</dbReference>
<evidence type="ECO:0000256" key="14">
    <source>
        <dbReference type="PIRSR" id="PIRSR001461-3"/>
    </source>
</evidence>
<evidence type="ECO:0000256" key="8">
    <source>
        <dbReference type="ARBA" id="ARBA00022723"/>
    </source>
</evidence>
<evidence type="ECO:0000256" key="2">
    <source>
        <dbReference type="ARBA" id="ARBA00001936"/>
    </source>
</evidence>
<dbReference type="NCBIfam" id="NF004076">
    <property type="entry name" value="PRK05581.1-4"/>
    <property type="match status" value="1"/>
</dbReference>
<gene>
    <name evidence="10 15" type="primary">rpe</name>
    <name evidence="15" type="ORF">KOR42_08340</name>
</gene>
<evidence type="ECO:0000256" key="3">
    <source>
        <dbReference type="ARBA" id="ARBA00001941"/>
    </source>
</evidence>
<dbReference type="InterPro" id="IPR026019">
    <property type="entry name" value="Ribul_P_3_epim"/>
</dbReference>